<reference evidence="3" key="1">
    <citation type="journal article" date="2016" name="Nat. Commun.">
        <title>Genome analysis of three Pneumocystis species reveals adaptation mechanisms to life exclusively in mammalian hosts.</title>
        <authorList>
            <person name="Ma L."/>
            <person name="Chen Z."/>
            <person name="Huang D.W."/>
            <person name="Kutty G."/>
            <person name="Ishihara M."/>
            <person name="Wang H."/>
            <person name="Abouelleil A."/>
            <person name="Bishop L."/>
            <person name="Davey E."/>
            <person name="Deng R."/>
            <person name="Deng X."/>
            <person name="Fan L."/>
            <person name="Fantoni G."/>
            <person name="Fitzgerald M."/>
            <person name="Gogineni E."/>
            <person name="Goldberg J.M."/>
            <person name="Handley G."/>
            <person name="Hu X."/>
            <person name="Huber C."/>
            <person name="Jiao X."/>
            <person name="Jones K."/>
            <person name="Levin J.Z."/>
            <person name="Liu Y."/>
            <person name="Macdonald P."/>
            <person name="Melnikov A."/>
            <person name="Raley C."/>
            <person name="Sassi M."/>
            <person name="Sherman B.T."/>
            <person name="Song X."/>
            <person name="Sykes S."/>
            <person name="Tran B."/>
            <person name="Walsh L."/>
            <person name="Xia Y."/>
            <person name="Yang J."/>
            <person name="Young S."/>
            <person name="Zeng Q."/>
            <person name="Zheng X."/>
            <person name="Stephens R."/>
            <person name="Nusbaum C."/>
            <person name="Birren B.W."/>
            <person name="Azadi P."/>
            <person name="Lempicki R.A."/>
            <person name="Cuomo C.A."/>
            <person name="Kovacs J.A."/>
        </authorList>
    </citation>
    <scope>NUCLEOTIDE SEQUENCE [LARGE SCALE GENOMIC DNA]</scope>
    <source>
        <strain evidence="3">B80</strain>
    </source>
</reference>
<dbReference type="Proteomes" id="UP000054454">
    <property type="component" value="Unassembled WGS sequence"/>
</dbReference>
<protein>
    <submittedName>
        <fullName evidence="2">Uncharacterized protein</fullName>
    </submittedName>
</protein>
<keyword evidence="3" id="KW-1185">Reference proteome</keyword>
<dbReference type="RefSeq" id="XP_018226013.1">
    <property type="nucleotide sequence ID" value="XM_018372179.1"/>
</dbReference>
<evidence type="ECO:0000256" key="1">
    <source>
        <dbReference type="SAM" id="MobiDB-lite"/>
    </source>
</evidence>
<dbReference type="AlphaFoldDB" id="A0A0W4ZJB6"/>
<feature type="region of interest" description="Disordered" evidence="1">
    <location>
        <begin position="1"/>
        <end position="20"/>
    </location>
</feature>
<gene>
    <name evidence="2" type="ORF">T552_04128</name>
</gene>
<evidence type="ECO:0000313" key="3">
    <source>
        <dbReference type="Proteomes" id="UP000054454"/>
    </source>
</evidence>
<comment type="caution">
    <text evidence="2">The sequence shown here is derived from an EMBL/GenBank/DDBJ whole genome shotgun (WGS) entry which is preliminary data.</text>
</comment>
<sequence>MTVKKKDINNTQKDPLKRPSKKTSILILLSKISKIRWGRKSVRENHKKIIYSNINKDINKDINKNINKNIDDK</sequence>
<dbReference type="VEuPathDB" id="FungiDB:T552_04128"/>
<evidence type="ECO:0000313" key="2">
    <source>
        <dbReference type="EMBL" id="KTW28470.1"/>
    </source>
</evidence>
<name>A0A0W4ZJB6_PNEC8</name>
<organism evidence="2 3">
    <name type="scientific">Pneumocystis carinii (strain B80)</name>
    <name type="common">Rat pneumocystis pneumonia agent</name>
    <name type="synonym">Pneumocystis carinii f. sp. carinii</name>
    <dbReference type="NCBI Taxonomy" id="1408658"/>
    <lineage>
        <taxon>Eukaryota</taxon>
        <taxon>Fungi</taxon>
        <taxon>Dikarya</taxon>
        <taxon>Ascomycota</taxon>
        <taxon>Taphrinomycotina</taxon>
        <taxon>Pneumocystomycetes</taxon>
        <taxon>Pneumocystaceae</taxon>
        <taxon>Pneumocystis</taxon>
    </lineage>
</organism>
<dbReference type="EMBL" id="LFVZ01000007">
    <property type="protein sequence ID" value="KTW28470.1"/>
    <property type="molecule type" value="Genomic_DNA"/>
</dbReference>
<accession>A0A0W4ZJB6</accession>
<dbReference type="GeneID" id="28938382"/>
<proteinExistence type="predicted"/>